<dbReference type="InterPro" id="IPR017801">
    <property type="entry name" value="DUF3738"/>
</dbReference>
<sequence length="264" mass="29342">MGLFRRVGFALMMATMVLFRAVAQKPADAGPRLEVATIKPSAPEETGRFVGWEGRKFMMHYSTMSQVTQFAYGLQAKQIVGAPAWFDATTYDIDVLADTAEPTREQWKIVLQEMLSERLHLKVHPEQKVMPAYVLSVDKDGPKMKPPMDEEGTVEVGVRIGRGPHELVFVKSVRGSMGELASELQRVEMDRPVVDKTGLTGRFNFEMRATSTKPFFAGETPDPSDDAPPIVFTALREQLGLRLDPAKTEVGCLAVDRVEKPSDN</sequence>
<dbReference type="NCBIfam" id="TIGR03435">
    <property type="entry name" value="Soli_TIGR03435"/>
    <property type="match status" value="1"/>
</dbReference>
<accession>A0A7W7ZMF5</accession>
<reference evidence="1 2" key="1">
    <citation type="submission" date="2020-08" db="EMBL/GenBank/DDBJ databases">
        <title>Genomic Encyclopedia of Type Strains, Phase IV (KMG-V): Genome sequencing to study the core and pangenomes of soil and plant-associated prokaryotes.</title>
        <authorList>
            <person name="Whitman W."/>
        </authorList>
    </citation>
    <scope>NUCLEOTIDE SEQUENCE [LARGE SCALE GENOMIC DNA]</scope>
    <source>
        <strain evidence="1 2">X5P3</strain>
    </source>
</reference>
<evidence type="ECO:0000313" key="2">
    <source>
        <dbReference type="Proteomes" id="UP000584867"/>
    </source>
</evidence>
<organism evidence="1 2">
    <name type="scientific">Granulicella mallensis</name>
    <dbReference type="NCBI Taxonomy" id="940614"/>
    <lineage>
        <taxon>Bacteria</taxon>
        <taxon>Pseudomonadati</taxon>
        <taxon>Acidobacteriota</taxon>
        <taxon>Terriglobia</taxon>
        <taxon>Terriglobales</taxon>
        <taxon>Acidobacteriaceae</taxon>
        <taxon>Granulicella</taxon>
    </lineage>
</organism>
<protein>
    <submittedName>
        <fullName evidence="1">Uncharacterized protein (TIGR03435 family)</fullName>
    </submittedName>
</protein>
<gene>
    <name evidence="1" type="ORF">HDF15_000962</name>
</gene>
<name>A0A7W7ZMF5_9BACT</name>
<dbReference type="Pfam" id="PF12543">
    <property type="entry name" value="DUF3738"/>
    <property type="match status" value="1"/>
</dbReference>
<proteinExistence type="predicted"/>
<comment type="caution">
    <text evidence="1">The sequence shown here is derived from an EMBL/GenBank/DDBJ whole genome shotgun (WGS) entry which is preliminary data.</text>
</comment>
<dbReference type="EMBL" id="JACHIO010000003">
    <property type="protein sequence ID" value="MBB5062632.1"/>
    <property type="molecule type" value="Genomic_DNA"/>
</dbReference>
<dbReference type="Proteomes" id="UP000584867">
    <property type="component" value="Unassembled WGS sequence"/>
</dbReference>
<dbReference type="AlphaFoldDB" id="A0A7W7ZMF5"/>
<dbReference type="RefSeq" id="WP_184253203.1">
    <property type="nucleotide sequence ID" value="NZ_JACHIO010000003.1"/>
</dbReference>
<evidence type="ECO:0000313" key="1">
    <source>
        <dbReference type="EMBL" id="MBB5062632.1"/>
    </source>
</evidence>